<dbReference type="Proteomes" id="UP001295684">
    <property type="component" value="Unassembled WGS sequence"/>
</dbReference>
<accession>A0AAD1XEN4</accession>
<evidence type="ECO:0000313" key="2">
    <source>
        <dbReference type="EMBL" id="CAI2368051.1"/>
    </source>
</evidence>
<feature type="domain" description="BTB" evidence="1">
    <location>
        <begin position="106"/>
        <end position="207"/>
    </location>
</feature>
<gene>
    <name evidence="2" type="ORF">ECRASSUSDP1_LOCUS9340</name>
</gene>
<organism evidence="2 3">
    <name type="scientific">Euplotes crassus</name>
    <dbReference type="NCBI Taxonomy" id="5936"/>
    <lineage>
        <taxon>Eukaryota</taxon>
        <taxon>Sar</taxon>
        <taxon>Alveolata</taxon>
        <taxon>Ciliophora</taxon>
        <taxon>Intramacronucleata</taxon>
        <taxon>Spirotrichea</taxon>
        <taxon>Hypotrichia</taxon>
        <taxon>Euplotida</taxon>
        <taxon>Euplotidae</taxon>
        <taxon>Moneuplotes</taxon>
    </lineage>
</organism>
<dbReference type="InterPro" id="IPR043136">
    <property type="entry name" value="B30.2/SPRY_sf"/>
</dbReference>
<dbReference type="PANTHER" id="PTHR14499:SF136">
    <property type="entry name" value="GH08630P"/>
    <property type="match status" value="1"/>
</dbReference>
<dbReference type="SUPFAM" id="SSF54695">
    <property type="entry name" value="POZ domain"/>
    <property type="match status" value="1"/>
</dbReference>
<dbReference type="Gene3D" id="3.30.710.10">
    <property type="entry name" value="Potassium Channel Kv1.1, Chain A"/>
    <property type="match status" value="1"/>
</dbReference>
<evidence type="ECO:0000259" key="1">
    <source>
        <dbReference type="SMART" id="SM00225"/>
    </source>
</evidence>
<evidence type="ECO:0000313" key="3">
    <source>
        <dbReference type="Proteomes" id="UP001295684"/>
    </source>
</evidence>
<dbReference type="SMART" id="SM00225">
    <property type="entry name" value="BTB"/>
    <property type="match status" value="1"/>
</dbReference>
<keyword evidence="3" id="KW-1185">Reference proteome</keyword>
<dbReference type="Gene3D" id="2.60.120.920">
    <property type="match status" value="1"/>
</dbReference>
<reference evidence="2" key="1">
    <citation type="submission" date="2023-07" db="EMBL/GenBank/DDBJ databases">
        <authorList>
            <consortium name="AG Swart"/>
            <person name="Singh M."/>
            <person name="Singh A."/>
            <person name="Seah K."/>
            <person name="Emmerich C."/>
        </authorList>
    </citation>
    <scope>NUCLEOTIDE SEQUENCE</scope>
    <source>
        <strain evidence="2">DP1</strain>
    </source>
</reference>
<dbReference type="PANTHER" id="PTHR14499">
    <property type="entry name" value="POTASSIUM CHANNEL TETRAMERIZATION DOMAIN-CONTAINING"/>
    <property type="match status" value="1"/>
</dbReference>
<dbReference type="AlphaFoldDB" id="A0AAD1XEN4"/>
<dbReference type="InterPro" id="IPR011333">
    <property type="entry name" value="SKP1/BTB/POZ_sf"/>
</dbReference>
<dbReference type="InterPro" id="IPR003131">
    <property type="entry name" value="T1-type_BTB"/>
</dbReference>
<comment type="caution">
    <text evidence="2">The sequence shown here is derived from an EMBL/GenBank/DDBJ whole genome shotgun (WGS) entry which is preliminary data.</text>
</comment>
<dbReference type="InterPro" id="IPR000210">
    <property type="entry name" value="BTB/POZ_dom"/>
</dbReference>
<protein>
    <recommendedName>
        <fullName evidence="1">BTB domain-containing protein</fullName>
    </recommendedName>
</protein>
<dbReference type="GO" id="GO:0051260">
    <property type="term" value="P:protein homooligomerization"/>
    <property type="evidence" value="ECO:0007669"/>
    <property type="project" value="InterPro"/>
</dbReference>
<sequence length="384" mass="44356">MTSRDRIALESFQGNLTKTRIRSCYNLNKFVCQMDVLKDTLINLFTTETEKVKREKIKLQDEYNKFMYYKSEEDGKLKKAKEEVLKENLTLGTGNVEEEEMKIPSEIIELDIGGTQKIATARATLTKFPSSALGCMFSGKHKLKKHHGRIFIDRDGGPFVSVITYLRTGKIPVFNSKIEEAKFLEEMEFWQIPLETLHGSDIYCEQEFDPEWCARTLSLDESNKRVIKEGNNHGIVFCKNALDQANNYVEFKVNIDIPSRTKSHLFVGCVKKEKYKSEYLTSTFWKDSPYSYYWDIWNTKLIKMNENGIQTANGFGCPCEEYETIIGIQYDAKNKSISFYKNGYLLGVAFRDVESGYTPSLDLWFESGTVEILPHDKPVPVEYL</sequence>
<dbReference type="InterPro" id="IPR003877">
    <property type="entry name" value="SPRY_dom"/>
</dbReference>
<dbReference type="SUPFAM" id="SSF49899">
    <property type="entry name" value="Concanavalin A-like lectins/glucanases"/>
    <property type="match status" value="1"/>
</dbReference>
<dbReference type="Pfam" id="PF00622">
    <property type="entry name" value="SPRY"/>
    <property type="match status" value="1"/>
</dbReference>
<dbReference type="Pfam" id="PF02214">
    <property type="entry name" value="BTB_2"/>
    <property type="match status" value="1"/>
</dbReference>
<dbReference type="EMBL" id="CAMPGE010009178">
    <property type="protein sequence ID" value="CAI2368051.1"/>
    <property type="molecule type" value="Genomic_DNA"/>
</dbReference>
<dbReference type="InterPro" id="IPR013320">
    <property type="entry name" value="ConA-like_dom_sf"/>
</dbReference>
<proteinExistence type="predicted"/>
<name>A0AAD1XEN4_EUPCR</name>